<name>A0A449ACP7_9BACT</name>
<comment type="similarity">
    <text evidence="1 12 13">Belongs to the ATPase B chain family.</text>
</comment>
<dbReference type="PANTHER" id="PTHR33445:SF2">
    <property type="entry name" value="ATP SYNTHASE SUBUNIT B', CHLOROPLASTIC"/>
    <property type="match status" value="1"/>
</dbReference>
<keyword evidence="2 12" id="KW-0813">Transport</keyword>
<dbReference type="Gene3D" id="1.20.5.620">
    <property type="entry name" value="F1F0 ATP synthase subunit B, membrane domain"/>
    <property type="match status" value="1"/>
</dbReference>
<dbReference type="PANTHER" id="PTHR33445">
    <property type="entry name" value="ATP SYNTHASE SUBUNIT B', CHLOROPLASTIC"/>
    <property type="match status" value="1"/>
</dbReference>
<evidence type="ECO:0000313" key="15">
    <source>
        <dbReference type="Proteomes" id="UP000289952"/>
    </source>
</evidence>
<dbReference type="InterPro" id="IPR005864">
    <property type="entry name" value="ATP_synth_F0_bsu_bac"/>
</dbReference>
<comment type="subcellular location">
    <subcellularLocation>
        <location evidence="12">Cell membrane</location>
        <topology evidence="12">Single-pass membrane protein</topology>
    </subcellularLocation>
    <subcellularLocation>
        <location evidence="11">Endomembrane system</location>
        <topology evidence="11">Single-pass membrane protein</topology>
    </subcellularLocation>
</comment>
<dbReference type="GO" id="GO:0046961">
    <property type="term" value="F:proton-transporting ATPase activity, rotational mechanism"/>
    <property type="evidence" value="ECO:0007669"/>
    <property type="project" value="TreeGrafter"/>
</dbReference>
<keyword evidence="3 12" id="KW-0138">CF(0)</keyword>
<dbReference type="InterPro" id="IPR050059">
    <property type="entry name" value="ATP_synthase_B_chain"/>
</dbReference>
<organism evidence="14 15">
    <name type="scientific">Mycoplasmopsis bovirhinis</name>
    <dbReference type="NCBI Taxonomy" id="29553"/>
    <lineage>
        <taxon>Bacteria</taxon>
        <taxon>Bacillati</taxon>
        <taxon>Mycoplasmatota</taxon>
        <taxon>Mycoplasmoidales</taxon>
        <taxon>Metamycoplasmataceae</taxon>
        <taxon>Mycoplasmopsis</taxon>
    </lineage>
</organism>
<evidence type="ECO:0000256" key="10">
    <source>
        <dbReference type="ARBA" id="ARBA00025198"/>
    </source>
</evidence>
<evidence type="ECO:0000256" key="1">
    <source>
        <dbReference type="ARBA" id="ARBA00005513"/>
    </source>
</evidence>
<proteinExistence type="inferred from homology"/>
<dbReference type="NCBIfam" id="TIGR01144">
    <property type="entry name" value="ATP_synt_b"/>
    <property type="match status" value="1"/>
</dbReference>
<keyword evidence="9 12" id="KW-0066">ATP synthesis</keyword>
<dbReference type="InterPro" id="IPR028987">
    <property type="entry name" value="ATP_synth_B-like_membr_sf"/>
</dbReference>
<dbReference type="EMBL" id="LR214972">
    <property type="protein sequence ID" value="VEU62821.1"/>
    <property type="molecule type" value="Genomic_DNA"/>
</dbReference>
<dbReference type="GO" id="GO:0005886">
    <property type="term" value="C:plasma membrane"/>
    <property type="evidence" value="ECO:0007669"/>
    <property type="project" value="UniProtKB-SubCell"/>
</dbReference>
<gene>
    <name evidence="14" type="primary">MCYN0311</name>
    <name evidence="12" type="synonym">atpF</name>
    <name evidence="14" type="ORF">NCTC10118_00150</name>
</gene>
<evidence type="ECO:0000256" key="9">
    <source>
        <dbReference type="ARBA" id="ARBA00023310"/>
    </source>
</evidence>
<comment type="function">
    <text evidence="10 12">F(1)F(0) ATP synthase produces ATP from ADP in the presence of a proton or sodium gradient. F-type ATPases consist of two structural domains, F(1) containing the extramembraneous catalytic core and F(0) containing the membrane proton channel, linked together by a central stalk and a peripheral stalk. During catalysis, ATP synthesis in the catalytic domain of F(1) is coupled via a rotary mechanism of the central stalk subunits to proton translocation.</text>
</comment>
<evidence type="ECO:0000256" key="4">
    <source>
        <dbReference type="ARBA" id="ARBA00022692"/>
    </source>
</evidence>
<dbReference type="Pfam" id="PF00430">
    <property type="entry name" value="ATP-synt_B"/>
    <property type="match status" value="1"/>
</dbReference>
<dbReference type="GO" id="GO:0046933">
    <property type="term" value="F:proton-transporting ATP synthase activity, rotational mechanism"/>
    <property type="evidence" value="ECO:0007669"/>
    <property type="project" value="UniProtKB-UniRule"/>
</dbReference>
<dbReference type="SUPFAM" id="SSF81573">
    <property type="entry name" value="F1F0 ATP synthase subunit B, membrane domain"/>
    <property type="match status" value="1"/>
</dbReference>
<dbReference type="GO" id="GO:0012505">
    <property type="term" value="C:endomembrane system"/>
    <property type="evidence" value="ECO:0007669"/>
    <property type="project" value="UniProtKB-SubCell"/>
</dbReference>
<evidence type="ECO:0000256" key="5">
    <source>
        <dbReference type="ARBA" id="ARBA00022781"/>
    </source>
</evidence>
<dbReference type="OrthoDB" id="400556at2"/>
<evidence type="ECO:0000256" key="13">
    <source>
        <dbReference type="RuleBase" id="RU003848"/>
    </source>
</evidence>
<keyword evidence="8 12" id="KW-0472">Membrane</keyword>
<evidence type="ECO:0000256" key="2">
    <source>
        <dbReference type="ARBA" id="ARBA00022448"/>
    </source>
</evidence>
<keyword evidence="4 12" id="KW-0812">Transmembrane</keyword>
<comment type="function">
    <text evidence="12">Component of the F(0) channel, it forms part of the peripheral stalk, linking F(1) to F(0).</text>
</comment>
<protein>
    <recommendedName>
        <fullName evidence="12">ATP synthase subunit b</fullName>
    </recommendedName>
    <alternativeName>
        <fullName evidence="12">ATP synthase F(0) sector subunit b</fullName>
    </alternativeName>
    <alternativeName>
        <fullName evidence="12">ATPase subunit I</fullName>
    </alternativeName>
    <alternativeName>
        <fullName evidence="12">F-type ATPase subunit b</fullName>
        <shortName evidence="12">F-ATPase subunit b</shortName>
    </alternativeName>
</protein>
<keyword evidence="5 12" id="KW-0375">Hydrogen ion transport</keyword>
<evidence type="ECO:0000313" key="14">
    <source>
        <dbReference type="EMBL" id="VEU62821.1"/>
    </source>
</evidence>
<accession>A0A449ACP7</accession>
<dbReference type="Proteomes" id="UP000289952">
    <property type="component" value="Chromosome"/>
</dbReference>
<dbReference type="AlphaFoldDB" id="A0A449ACP7"/>
<dbReference type="RefSeq" id="WP_129621023.1">
    <property type="nucleotide sequence ID" value="NZ_LR214972.1"/>
</dbReference>
<dbReference type="GO" id="GO:0045259">
    <property type="term" value="C:proton-transporting ATP synthase complex"/>
    <property type="evidence" value="ECO:0007669"/>
    <property type="project" value="UniProtKB-KW"/>
</dbReference>
<dbReference type="CDD" id="cd06503">
    <property type="entry name" value="ATP-synt_Fo_b"/>
    <property type="match status" value="1"/>
</dbReference>
<dbReference type="HAMAP" id="MF_01398">
    <property type="entry name" value="ATP_synth_b_bprime"/>
    <property type="match status" value="1"/>
</dbReference>
<keyword evidence="7 12" id="KW-0406">Ion transport</keyword>
<evidence type="ECO:0000256" key="12">
    <source>
        <dbReference type="HAMAP-Rule" id="MF_01398"/>
    </source>
</evidence>
<sequence>MTYYSTAQESSSVNQQFGDRFKNLFEGLFPSIPLMIATIIAFMIVCGLIFYLVYKPIKKLMKERAAFIQNNIDASIKQKEESILKLNDANQSLKNAHIQADEIITKAKIKAEKTVEVYLHNAKTESKRLLEETNIDIENQKKQFDFNSRRYVVEVATELAQKILKREISQNTQDQIIEQYLNSDKDVEEL</sequence>
<evidence type="ECO:0000256" key="7">
    <source>
        <dbReference type="ARBA" id="ARBA00023065"/>
    </source>
</evidence>
<dbReference type="InterPro" id="IPR002146">
    <property type="entry name" value="ATP_synth_b/b'su_bac/chlpt"/>
</dbReference>
<evidence type="ECO:0000256" key="11">
    <source>
        <dbReference type="ARBA" id="ARBA00037847"/>
    </source>
</evidence>
<evidence type="ECO:0000256" key="3">
    <source>
        <dbReference type="ARBA" id="ARBA00022547"/>
    </source>
</evidence>
<keyword evidence="6 12" id="KW-1133">Transmembrane helix</keyword>
<evidence type="ECO:0000256" key="6">
    <source>
        <dbReference type="ARBA" id="ARBA00022989"/>
    </source>
</evidence>
<feature type="transmembrane region" description="Helical" evidence="12">
    <location>
        <begin position="32"/>
        <end position="54"/>
    </location>
</feature>
<keyword evidence="12" id="KW-1003">Cell membrane</keyword>
<keyword evidence="15" id="KW-1185">Reference proteome</keyword>
<comment type="subunit">
    <text evidence="12">F-type ATPases have 2 components, F(1) - the catalytic core - and F(0) - the membrane proton channel. F(1) has five subunits: alpha(3), beta(3), gamma(1), delta(1), epsilon(1). F(0) has three main subunits: a(1), b(2) and c(10-14). The alpha and beta chains form an alternating ring which encloses part of the gamma chain. F(1) is attached to F(0) by a central stalk formed by the gamma and epsilon chains, while a peripheral stalk is formed by the delta and b chains.</text>
</comment>
<reference evidence="14 15" key="1">
    <citation type="submission" date="2019-01" db="EMBL/GenBank/DDBJ databases">
        <authorList>
            <consortium name="Pathogen Informatics"/>
        </authorList>
    </citation>
    <scope>NUCLEOTIDE SEQUENCE [LARGE SCALE GENOMIC DNA]</scope>
    <source>
        <strain evidence="14 15">NCTC10118</strain>
    </source>
</reference>
<evidence type="ECO:0000256" key="8">
    <source>
        <dbReference type="ARBA" id="ARBA00023136"/>
    </source>
</evidence>